<protein>
    <submittedName>
        <fullName evidence="2">Uncharacterized protein</fullName>
    </submittedName>
</protein>
<proteinExistence type="predicted"/>
<dbReference type="AlphaFoldDB" id="A0A077EHD2"/>
<organism evidence="2 3">
    <name type="scientific">Elizabethkingia anophelis NUHP1</name>
    <dbReference type="NCBI Taxonomy" id="1338011"/>
    <lineage>
        <taxon>Bacteria</taxon>
        <taxon>Pseudomonadati</taxon>
        <taxon>Bacteroidota</taxon>
        <taxon>Flavobacteriia</taxon>
        <taxon>Flavobacteriales</taxon>
        <taxon>Weeksellaceae</taxon>
        <taxon>Elizabethkingia</taxon>
    </lineage>
</organism>
<evidence type="ECO:0000313" key="3">
    <source>
        <dbReference type="Proteomes" id="UP000028933"/>
    </source>
</evidence>
<dbReference type="eggNOG" id="ENOG50335SN">
    <property type="taxonomic scope" value="Bacteria"/>
</dbReference>
<dbReference type="EMBL" id="CP007547">
    <property type="protein sequence ID" value="AIL45968.1"/>
    <property type="molecule type" value="Genomic_DNA"/>
</dbReference>
<dbReference type="HOGENOM" id="CLU_1065100_0_0_10"/>
<dbReference type="STRING" id="1338011.BD94_2193"/>
<keyword evidence="1" id="KW-1133">Transmembrane helix</keyword>
<dbReference type="Proteomes" id="UP000028933">
    <property type="component" value="Chromosome"/>
</dbReference>
<gene>
    <name evidence="2" type="ORF">BD94_2193</name>
</gene>
<feature type="transmembrane region" description="Helical" evidence="1">
    <location>
        <begin position="44"/>
        <end position="61"/>
    </location>
</feature>
<accession>A0A077EHD2</accession>
<name>A0A077EHD2_9FLAO</name>
<feature type="transmembrane region" description="Helical" evidence="1">
    <location>
        <begin position="67"/>
        <end position="85"/>
    </location>
</feature>
<keyword evidence="1" id="KW-0472">Membrane</keyword>
<evidence type="ECO:0000313" key="2">
    <source>
        <dbReference type="EMBL" id="AIL45968.1"/>
    </source>
</evidence>
<reference evidence="2 3" key="1">
    <citation type="journal article" date="2013" name="Lancet">
        <title>First case of E anophelis outbreak in an intensive-care unit.</title>
        <authorList>
            <person name="Teo J."/>
            <person name="Tan S.Y."/>
            <person name="Tay M."/>
            <person name="Ding Y."/>
            <person name="Kjelleberg S."/>
            <person name="Givskov M."/>
            <person name="Lin R.T."/>
            <person name="Yang L."/>
        </authorList>
    </citation>
    <scope>NUCLEOTIDE SEQUENCE [LARGE SCALE GENOMIC DNA]</scope>
    <source>
        <strain evidence="2 3">NUHP1</strain>
    </source>
</reference>
<evidence type="ECO:0000256" key="1">
    <source>
        <dbReference type="SAM" id="Phobius"/>
    </source>
</evidence>
<dbReference type="KEGG" id="eao:BD94_2193"/>
<keyword evidence="1" id="KW-0812">Transmembrane</keyword>
<dbReference type="RefSeq" id="WP_029727988.1">
    <property type="nucleotide sequence ID" value="NZ_CP007547.1"/>
</dbReference>
<feature type="transmembrane region" description="Helical" evidence="1">
    <location>
        <begin position="154"/>
        <end position="176"/>
    </location>
</feature>
<feature type="transmembrane region" description="Helical" evidence="1">
    <location>
        <begin position="237"/>
        <end position="264"/>
    </location>
</feature>
<feature type="transmembrane region" description="Helical" evidence="1">
    <location>
        <begin position="123"/>
        <end position="142"/>
    </location>
</feature>
<sequence>MDLDNFKNIWKEEEIKTTPEVSLERQKRIHMPLDKIRKNMRIEFWYTIPMILIFIVSAFFINDLKLRTYIIIVLLSMTIVTFFYFSKFFMLYKNIGNNNLNTKDNLKDLLFQFELNRQYYNSYYVASIPFFVTITILSFEYLPLYKKIHDLELVFVAIISITSGLFTMYFFGKWWFYEFYGKYISQIVEVLKEIGNTELEYNFGKNIFKVDTKKNIYLRTENYLVNKIGNSGKIINILLWIFIPFICLLIFIFICGFIVGYLGLFN</sequence>